<accession>A0AAN8LWZ0</accession>
<dbReference type="InterPro" id="IPR005225">
    <property type="entry name" value="Small_GTP-bd"/>
</dbReference>
<sequence>MIPVPGRNMEVNTTEKVVYLSVDGTADTFSSCATAGHPPTQLNMDDNFEQQTISNQLPNVKVTGVNCQSPTILMQYKKVSNMTKASKGIFKTVTEHWRHTNKKTRVVRSSSTGTTRATSSERFPKRRSFDPLATLKLPDQTPCTAPLEELRLTKPRNCRRVVVLGAPRVGKTNILRRFLNDGFEEQYEPTAEDFHRKLYQIRGETYQIDILDAAKERDFPARRRLSILTGDIFLLVFSVDDRDSFKEVYTLRKEIIAAKTKLMKLKENARVPIVICGNKVDLEAERVIGRPEMFQALGEDTALFETSAKDSTSLEEMFEALVKLGGLPTETRPSQHCEISIRTYQALSTSRSRCGRRSRALVPNAPCGAVYPLARRPSFNSDLQRVMGPSPTKRSKPIEKCQIQ</sequence>
<dbReference type="GO" id="GO:0005525">
    <property type="term" value="F:GTP binding"/>
    <property type="evidence" value="ECO:0007669"/>
    <property type="project" value="UniProtKB-KW"/>
</dbReference>
<dbReference type="SUPFAM" id="SSF52540">
    <property type="entry name" value="P-loop containing nucleoside triphosphate hydrolases"/>
    <property type="match status" value="1"/>
</dbReference>
<dbReference type="GO" id="GO:0003924">
    <property type="term" value="F:GTPase activity"/>
    <property type="evidence" value="ECO:0007669"/>
    <property type="project" value="InterPro"/>
</dbReference>
<evidence type="ECO:0000256" key="6">
    <source>
        <dbReference type="ARBA" id="ARBA00023136"/>
    </source>
</evidence>
<gene>
    <name evidence="11" type="ORF">J4Q44_G00181250</name>
</gene>
<organism evidence="11 12">
    <name type="scientific">Coregonus suidteri</name>
    <dbReference type="NCBI Taxonomy" id="861788"/>
    <lineage>
        <taxon>Eukaryota</taxon>
        <taxon>Metazoa</taxon>
        <taxon>Chordata</taxon>
        <taxon>Craniata</taxon>
        <taxon>Vertebrata</taxon>
        <taxon>Euteleostomi</taxon>
        <taxon>Actinopterygii</taxon>
        <taxon>Neopterygii</taxon>
        <taxon>Teleostei</taxon>
        <taxon>Protacanthopterygii</taxon>
        <taxon>Salmoniformes</taxon>
        <taxon>Salmonidae</taxon>
        <taxon>Coregoninae</taxon>
        <taxon>Coregonus</taxon>
    </lineage>
</organism>
<dbReference type="PRINTS" id="PR00449">
    <property type="entry name" value="RASTRNSFRMNG"/>
</dbReference>
<dbReference type="GO" id="GO:0007165">
    <property type="term" value="P:signal transduction"/>
    <property type="evidence" value="ECO:0007669"/>
    <property type="project" value="TreeGrafter"/>
</dbReference>
<dbReference type="FunFam" id="3.40.50.300:FF:000475">
    <property type="entry name" value="GTP-binding protein Rhes"/>
    <property type="match status" value="1"/>
</dbReference>
<keyword evidence="12" id="KW-1185">Reference proteome</keyword>
<dbReference type="PROSITE" id="PS51419">
    <property type="entry name" value="RAB"/>
    <property type="match status" value="1"/>
</dbReference>
<dbReference type="Pfam" id="PF00071">
    <property type="entry name" value="Ras"/>
    <property type="match status" value="1"/>
</dbReference>
<dbReference type="EMBL" id="JAGTTL010000015">
    <property type="protein sequence ID" value="KAK6312461.1"/>
    <property type="molecule type" value="Genomic_DNA"/>
</dbReference>
<dbReference type="Gene3D" id="3.40.50.300">
    <property type="entry name" value="P-loop containing nucleotide triphosphate hydrolases"/>
    <property type="match status" value="1"/>
</dbReference>
<evidence type="ECO:0000256" key="1">
    <source>
        <dbReference type="ARBA" id="ARBA00004193"/>
    </source>
</evidence>
<dbReference type="SMART" id="SM00173">
    <property type="entry name" value="RAS"/>
    <property type="match status" value="1"/>
</dbReference>
<dbReference type="PROSITE" id="PS51421">
    <property type="entry name" value="RAS"/>
    <property type="match status" value="1"/>
</dbReference>
<dbReference type="Proteomes" id="UP001356427">
    <property type="component" value="Unassembled WGS sequence"/>
</dbReference>
<name>A0AAN8LWZ0_9TELE</name>
<evidence type="ECO:0000256" key="8">
    <source>
        <dbReference type="ARBA" id="ARBA00023289"/>
    </source>
</evidence>
<keyword evidence="4" id="KW-0547">Nucleotide-binding</keyword>
<evidence type="ECO:0000256" key="10">
    <source>
        <dbReference type="SAM" id="MobiDB-lite"/>
    </source>
</evidence>
<keyword evidence="3" id="KW-0488">Methylation</keyword>
<comment type="similarity">
    <text evidence="9">Belongs to the small GTPase superfamily. RasD family.</text>
</comment>
<dbReference type="GO" id="GO:0005886">
    <property type="term" value="C:plasma membrane"/>
    <property type="evidence" value="ECO:0007669"/>
    <property type="project" value="UniProtKB-SubCell"/>
</dbReference>
<evidence type="ECO:0000256" key="9">
    <source>
        <dbReference type="ARBA" id="ARBA00038061"/>
    </source>
</evidence>
<dbReference type="PANTHER" id="PTHR46149">
    <property type="entry name" value="MIP08469P"/>
    <property type="match status" value="1"/>
</dbReference>
<keyword evidence="8" id="KW-0636">Prenylation</keyword>
<dbReference type="InterPro" id="IPR001806">
    <property type="entry name" value="Small_GTPase"/>
</dbReference>
<keyword evidence="5" id="KW-0342">GTP-binding</keyword>
<dbReference type="SMART" id="SM00174">
    <property type="entry name" value="RHO"/>
    <property type="match status" value="1"/>
</dbReference>
<dbReference type="NCBIfam" id="TIGR00231">
    <property type="entry name" value="small_GTP"/>
    <property type="match status" value="1"/>
</dbReference>
<protein>
    <recommendedName>
        <fullName evidence="13">Small monomeric GTPase</fullName>
    </recommendedName>
</protein>
<comment type="caution">
    <text evidence="11">The sequence shown here is derived from an EMBL/GenBank/DDBJ whole genome shotgun (WGS) entry which is preliminary data.</text>
</comment>
<dbReference type="SMART" id="SM00175">
    <property type="entry name" value="RAB"/>
    <property type="match status" value="1"/>
</dbReference>
<evidence type="ECO:0000256" key="5">
    <source>
        <dbReference type="ARBA" id="ARBA00023134"/>
    </source>
</evidence>
<keyword evidence="2" id="KW-1003">Cell membrane</keyword>
<evidence type="ECO:0000256" key="4">
    <source>
        <dbReference type="ARBA" id="ARBA00022741"/>
    </source>
</evidence>
<dbReference type="AlphaFoldDB" id="A0AAN8LWZ0"/>
<evidence type="ECO:0008006" key="13">
    <source>
        <dbReference type="Google" id="ProtNLM"/>
    </source>
</evidence>
<evidence type="ECO:0000313" key="12">
    <source>
        <dbReference type="Proteomes" id="UP001356427"/>
    </source>
</evidence>
<reference evidence="11 12" key="1">
    <citation type="submission" date="2021-04" db="EMBL/GenBank/DDBJ databases">
        <authorList>
            <person name="De Guttry C."/>
            <person name="Zahm M."/>
            <person name="Klopp C."/>
            <person name="Cabau C."/>
            <person name="Louis A."/>
            <person name="Berthelot C."/>
            <person name="Parey E."/>
            <person name="Roest Crollius H."/>
            <person name="Montfort J."/>
            <person name="Robinson-Rechavi M."/>
            <person name="Bucao C."/>
            <person name="Bouchez O."/>
            <person name="Gislard M."/>
            <person name="Lluch J."/>
            <person name="Milhes M."/>
            <person name="Lampietro C."/>
            <person name="Lopez Roques C."/>
            <person name="Donnadieu C."/>
            <person name="Braasch I."/>
            <person name="Desvignes T."/>
            <person name="Postlethwait J."/>
            <person name="Bobe J."/>
            <person name="Wedekind C."/>
            <person name="Guiguen Y."/>
        </authorList>
    </citation>
    <scope>NUCLEOTIDE SEQUENCE [LARGE SCALE GENOMIC DNA]</scope>
    <source>
        <strain evidence="11">Cs_M1</strain>
        <tissue evidence="11">Blood</tissue>
    </source>
</reference>
<dbReference type="GO" id="GO:0031681">
    <property type="term" value="F:G-protein beta-subunit binding"/>
    <property type="evidence" value="ECO:0007669"/>
    <property type="project" value="TreeGrafter"/>
</dbReference>
<evidence type="ECO:0000256" key="7">
    <source>
        <dbReference type="ARBA" id="ARBA00023288"/>
    </source>
</evidence>
<dbReference type="InterPro" id="IPR027417">
    <property type="entry name" value="P-loop_NTPase"/>
</dbReference>
<feature type="region of interest" description="Disordered" evidence="10">
    <location>
        <begin position="385"/>
        <end position="404"/>
    </location>
</feature>
<evidence type="ECO:0000256" key="2">
    <source>
        <dbReference type="ARBA" id="ARBA00022475"/>
    </source>
</evidence>
<proteinExistence type="inferred from homology"/>
<keyword evidence="7" id="KW-0449">Lipoprotein</keyword>
<evidence type="ECO:0000256" key="3">
    <source>
        <dbReference type="ARBA" id="ARBA00022481"/>
    </source>
</evidence>
<dbReference type="InterPro" id="IPR052236">
    <property type="entry name" value="Small_GTPase_RasD"/>
</dbReference>
<keyword evidence="6" id="KW-0472">Membrane</keyword>
<dbReference type="PANTHER" id="PTHR46149:SF2">
    <property type="entry name" value="GTP-BINDING PROTEIN RHES"/>
    <property type="match status" value="1"/>
</dbReference>
<comment type="subcellular location">
    <subcellularLocation>
        <location evidence="1">Cell membrane</location>
        <topology evidence="1">Lipid-anchor</topology>
    </subcellularLocation>
</comment>
<evidence type="ECO:0000313" key="11">
    <source>
        <dbReference type="EMBL" id="KAK6312461.1"/>
    </source>
</evidence>